<evidence type="ECO:0000256" key="1">
    <source>
        <dbReference type="ARBA" id="ARBA00012528"/>
    </source>
</evidence>
<feature type="transmembrane region" description="Helical" evidence="3">
    <location>
        <begin position="21"/>
        <end position="40"/>
    </location>
</feature>
<dbReference type="PANTHER" id="PTHR45138">
    <property type="entry name" value="REGULATORY COMPONENTS OF SENSORY TRANSDUCTION SYSTEM"/>
    <property type="match status" value="1"/>
</dbReference>
<proteinExistence type="predicted"/>
<dbReference type="NCBIfam" id="TIGR00254">
    <property type="entry name" value="GGDEF"/>
    <property type="match status" value="1"/>
</dbReference>
<comment type="catalytic activity">
    <reaction evidence="2">
        <text>2 GTP = 3',3'-c-di-GMP + 2 diphosphate</text>
        <dbReference type="Rhea" id="RHEA:24898"/>
        <dbReference type="ChEBI" id="CHEBI:33019"/>
        <dbReference type="ChEBI" id="CHEBI:37565"/>
        <dbReference type="ChEBI" id="CHEBI:58805"/>
        <dbReference type="EC" id="2.7.7.65"/>
    </reaction>
</comment>
<feature type="transmembrane region" description="Helical" evidence="3">
    <location>
        <begin position="68"/>
        <end position="84"/>
    </location>
</feature>
<dbReference type="SUPFAM" id="SSF55073">
    <property type="entry name" value="Nucleotide cyclase"/>
    <property type="match status" value="1"/>
</dbReference>
<reference evidence="5 6" key="1">
    <citation type="submission" date="2019-09" db="EMBL/GenBank/DDBJ databases">
        <title>Geobacter sp. Red96, a novel strain isolated from paddy soil.</title>
        <authorList>
            <person name="Xu Z."/>
            <person name="Masuda Y."/>
            <person name="Itoh H."/>
            <person name="Senoo K."/>
        </authorList>
    </citation>
    <scope>NUCLEOTIDE SEQUENCE [LARGE SCALE GENOMIC DNA]</scope>
    <source>
        <strain evidence="5 6">Red96</strain>
    </source>
</reference>
<dbReference type="SMART" id="SM00267">
    <property type="entry name" value="GGDEF"/>
    <property type="match status" value="1"/>
</dbReference>
<organism evidence="5 6">
    <name type="scientific">Oryzomonas japonica</name>
    <dbReference type="NCBI Taxonomy" id="2603858"/>
    <lineage>
        <taxon>Bacteria</taxon>
        <taxon>Pseudomonadati</taxon>
        <taxon>Thermodesulfobacteriota</taxon>
        <taxon>Desulfuromonadia</taxon>
        <taxon>Geobacterales</taxon>
        <taxon>Geobacteraceae</taxon>
        <taxon>Oryzomonas</taxon>
    </lineage>
</organism>
<dbReference type="Gene3D" id="3.30.70.270">
    <property type="match status" value="1"/>
</dbReference>
<dbReference type="CDD" id="cd01949">
    <property type="entry name" value="GGDEF"/>
    <property type="match status" value="1"/>
</dbReference>
<feature type="transmembrane region" description="Helical" evidence="3">
    <location>
        <begin position="90"/>
        <end position="110"/>
    </location>
</feature>
<evidence type="ECO:0000313" key="5">
    <source>
        <dbReference type="EMBL" id="KAB0665688.1"/>
    </source>
</evidence>
<dbReference type="EMBL" id="VZQZ01000004">
    <property type="protein sequence ID" value="KAB0665688.1"/>
    <property type="molecule type" value="Genomic_DNA"/>
</dbReference>
<evidence type="ECO:0000259" key="4">
    <source>
        <dbReference type="PROSITE" id="PS50887"/>
    </source>
</evidence>
<sequence>MVHKQETISSRFFDYLYRLGSTVNAVIGLICCGLLGALDVLTPPEYMFSFLYLFPISFTTWFAGKRGGLLASILCTAILTRYNYQANMLAAVWNNLSTLGIFCVVAVMVGKIHQLLDNERILSRTDALTGAMNLRAFTELVEYEILRLRRDYRPFSIAYFDIDNFKKVNDRYGHRKGDELLKSVVNCLREKIRRTDIIARLGGDEFTIFFPSTDHEAVKTVTLDLVKALDRLAKLNKWPTTISMGVVTCSDGACELDDLISTADKLMYDVKRAGKNGVEYAVYPRA</sequence>
<dbReference type="PROSITE" id="PS50887">
    <property type="entry name" value="GGDEF"/>
    <property type="match status" value="1"/>
</dbReference>
<dbReference type="FunFam" id="3.30.70.270:FF:000001">
    <property type="entry name" value="Diguanylate cyclase domain protein"/>
    <property type="match status" value="1"/>
</dbReference>
<gene>
    <name evidence="5" type="ORF">F6V25_08185</name>
</gene>
<name>A0A7J4ZR98_9BACT</name>
<dbReference type="PANTHER" id="PTHR45138:SF9">
    <property type="entry name" value="DIGUANYLATE CYCLASE DGCM-RELATED"/>
    <property type="match status" value="1"/>
</dbReference>
<comment type="caution">
    <text evidence="5">The sequence shown here is derived from an EMBL/GenBank/DDBJ whole genome shotgun (WGS) entry which is preliminary data.</text>
</comment>
<dbReference type="Proteomes" id="UP000420562">
    <property type="component" value="Unassembled WGS sequence"/>
</dbReference>
<evidence type="ECO:0000256" key="3">
    <source>
        <dbReference type="SAM" id="Phobius"/>
    </source>
</evidence>
<dbReference type="GO" id="GO:0052621">
    <property type="term" value="F:diguanylate cyclase activity"/>
    <property type="evidence" value="ECO:0007669"/>
    <property type="project" value="UniProtKB-EC"/>
</dbReference>
<protein>
    <recommendedName>
        <fullName evidence="1">diguanylate cyclase</fullName>
        <ecNumber evidence="1">2.7.7.65</ecNumber>
    </recommendedName>
</protein>
<dbReference type="AlphaFoldDB" id="A0A7J4ZR98"/>
<evidence type="ECO:0000256" key="2">
    <source>
        <dbReference type="ARBA" id="ARBA00034247"/>
    </source>
</evidence>
<dbReference type="InterPro" id="IPR050469">
    <property type="entry name" value="Diguanylate_Cyclase"/>
</dbReference>
<dbReference type="InterPro" id="IPR043128">
    <property type="entry name" value="Rev_trsase/Diguanyl_cyclase"/>
</dbReference>
<keyword evidence="6" id="KW-1185">Reference proteome</keyword>
<dbReference type="Pfam" id="PF00990">
    <property type="entry name" value="GGDEF"/>
    <property type="match status" value="1"/>
</dbReference>
<keyword evidence="3" id="KW-0472">Membrane</keyword>
<feature type="domain" description="GGDEF" evidence="4">
    <location>
        <begin position="153"/>
        <end position="283"/>
    </location>
</feature>
<keyword evidence="3" id="KW-1133">Transmembrane helix</keyword>
<dbReference type="EC" id="2.7.7.65" evidence="1"/>
<accession>A0A7J4ZR98</accession>
<evidence type="ECO:0000313" key="6">
    <source>
        <dbReference type="Proteomes" id="UP000420562"/>
    </source>
</evidence>
<keyword evidence="3" id="KW-0812">Transmembrane</keyword>
<dbReference type="RefSeq" id="WP_151128128.1">
    <property type="nucleotide sequence ID" value="NZ_VZQZ01000004.1"/>
</dbReference>
<dbReference type="InterPro" id="IPR000160">
    <property type="entry name" value="GGDEF_dom"/>
</dbReference>
<dbReference type="InterPro" id="IPR029787">
    <property type="entry name" value="Nucleotide_cyclase"/>
</dbReference>